<dbReference type="PANTHER" id="PTHR12691:SF10">
    <property type="entry name" value="MEDIATOR OF RNA POLYMERASE II TRANSCRIPTION SUBUNIT 23"/>
    <property type="match status" value="1"/>
</dbReference>
<comment type="caution">
    <text evidence="7">The sequence shown here is derived from an EMBL/GenBank/DDBJ whole genome shotgun (WGS) entry which is preliminary data.</text>
</comment>
<dbReference type="EMBL" id="QKYT01000034">
    <property type="protein sequence ID" value="RIA97108.1"/>
    <property type="molecule type" value="Genomic_DNA"/>
</dbReference>
<dbReference type="InterPro" id="IPR021629">
    <property type="entry name" value="Mediator_Med23"/>
</dbReference>
<reference evidence="7 8" key="1">
    <citation type="submission" date="2018-06" db="EMBL/GenBank/DDBJ databases">
        <title>Comparative genomics reveals the genomic features of Rhizophagus irregularis, R. cerebriforme, R. diaphanum and Gigaspora rosea, and their symbiotic lifestyle signature.</title>
        <authorList>
            <person name="Morin E."/>
            <person name="San Clemente H."/>
            <person name="Chen E.C.H."/>
            <person name="De La Providencia I."/>
            <person name="Hainaut M."/>
            <person name="Kuo A."/>
            <person name="Kohler A."/>
            <person name="Murat C."/>
            <person name="Tang N."/>
            <person name="Roy S."/>
            <person name="Loubradou J."/>
            <person name="Henrissat B."/>
            <person name="Grigoriev I.V."/>
            <person name="Corradi N."/>
            <person name="Roux C."/>
            <person name="Martin F.M."/>
        </authorList>
    </citation>
    <scope>NUCLEOTIDE SEQUENCE [LARGE SCALE GENOMIC DNA]</scope>
    <source>
        <strain evidence="7 8">DAOM 227022</strain>
    </source>
</reference>
<evidence type="ECO:0000256" key="3">
    <source>
        <dbReference type="ARBA" id="ARBA00023015"/>
    </source>
</evidence>
<evidence type="ECO:0000256" key="1">
    <source>
        <dbReference type="ARBA" id="ARBA00004123"/>
    </source>
</evidence>
<comment type="similarity">
    <text evidence="2">Belongs to the Mediator complex subunit 23 family.</text>
</comment>
<dbReference type="GO" id="GO:0010628">
    <property type="term" value="P:positive regulation of gene expression"/>
    <property type="evidence" value="ECO:0007669"/>
    <property type="project" value="TreeGrafter"/>
</dbReference>
<dbReference type="GO" id="GO:0005667">
    <property type="term" value="C:transcription regulator complex"/>
    <property type="evidence" value="ECO:0007669"/>
    <property type="project" value="TreeGrafter"/>
</dbReference>
<evidence type="ECO:0000313" key="7">
    <source>
        <dbReference type="EMBL" id="RIA97108.1"/>
    </source>
</evidence>
<feature type="compositionally biased region" description="Basic and acidic residues" evidence="6">
    <location>
        <begin position="17"/>
        <end position="27"/>
    </location>
</feature>
<dbReference type="Proteomes" id="UP000265703">
    <property type="component" value="Unassembled WGS sequence"/>
</dbReference>
<dbReference type="PANTHER" id="PTHR12691">
    <property type="entry name" value="MEDIATOR OF RNA POLYMERASE II TRANSCRIPTION SUBUNIT 23"/>
    <property type="match status" value="1"/>
</dbReference>
<evidence type="ECO:0000256" key="5">
    <source>
        <dbReference type="ARBA" id="ARBA00023242"/>
    </source>
</evidence>
<gene>
    <name evidence="7" type="ORF">C1645_814498</name>
</gene>
<organism evidence="7 8">
    <name type="scientific">Glomus cerebriforme</name>
    <dbReference type="NCBI Taxonomy" id="658196"/>
    <lineage>
        <taxon>Eukaryota</taxon>
        <taxon>Fungi</taxon>
        <taxon>Fungi incertae sedis</taxon>
        <taxon>Mucoromycota</taxon>
        <taxon>Glomeromycotina</taxon>
        <taxon>Glomeromycetes</taxon>
        <taxon>Glomerales</taxon>
        <taxon>Glomeraceae</taxon>
        <taxon>Glomus</taxon>
    </lineage>
</organism>
<dbReference type="GO" id="GO:0016592">
    <property type="term" value="C:mediator complex"/>
    <property type="evidence" value="ECO:0007669"/>
    <property type="project" value="TreeGrafter"/>
</dbReference>
<evidence type="ECO:0000313" key="8">
    <source>
        <dbReference type="Proteomes" id="UP000265703"/>
    </source>
</evidence>
<keyword evidence="4" id="KW-0804">Transcription</keyword>
<accession>A0A397TG70</accession>
<feature type="region of interest" description="Disordered" evidence="6">
    <location>
        <begin position="17"/>
        <end position="40"/>
    </location>
</feature>
<dbReference type="GO" id="GO:0006357">
    <property type="term" value="P:regulation of transcription by RNA polymerase II"/>
    <property type="evidence" value="ECO:0007669"/>
    <property type="project" value="TreeGrafter"/>
</dbReference>
<sequence length="1511" mass="175255">MDLAENFKLLLSETIEAREKKSERESSQTDPLEGLFNGIFDPPVKKLKEKKYSTKPEEGLELEQSDAITKLVTEFFRASSAVGNTGEIINHIIGLLSRPSWQRICLILSLFGALITDSPTTYGLLLGLGGDISHSSSVLQPAPLITIPTIFEYLTPLLNISCPELWNGILSFMIIIIRQYPHAMLDISYFLASEIIKNILKQINLLKDNLTKTELECVEKGKEVIDTLLVGKDCGGIGCVSHYQIIEQLYDIYGQPVRGQFIKVHWTMEKFINELSQRRKRLAFLMMPPDAAWPLISHYSRPHEYIDLTKLDSYQLFQYDYEQFIKEGQVTSHTSKFRDMFFQRAPIEEVEAMIKDVKPASVGLEPVRAALFTKIHDVIKLVQSHSNFIELRQECSLNEEIKDTLIPENLDFWELIIELGDQLYGLVASEYIKYEEVLQEFHHMVYPKSGENVISRHNTLSKDNTLIWLLLQLFHIEKIGNDIIAKDLASDERLFSMLIQLYNDQQVISKDAFFLRDLSLQCAIGHQHHALKDRNNLKSRYPQIVGALSYYPLLTHLQMYFQTVYRSKVTTHDLFKNLPIQETIKIAILSQLKQNTVADTLYVHLVPDKLMEVGILGFPEAKFLQGGSVSYKLWDFININNKHRLEQLIYKMMLGDKLTFLTDAEDQKITCVSPYTLDVVYKIIYSAPWSLELMVKTILDKFKKFDKLLKSHAEGNLKTEALPEQSLRWQHTILQFFCHRFLRFLKYSSKAPDLLHYIKHSVSYLNHRQTYRDVEMFAIHIMMIQTDIKFIKSIEDQKRDNPSWFPESELLARYMIFNLARLIKFRGLDNMKLDSIQELLRSIYSQPLEWSNTTLNYFPEPLYSFFLQQGESVKVPSVSDKDINAVLSIGNLFKLVMDEKLALEDETMLQEHYSKLENQSIFLCSLWKIGCYSKSLNPDMMSTLRKVLLQFPPSRMATYTTVLVDFIIEKIDNDTSSPAIEVCYKMLEELIWRYQILAFEHVLFALVRGQREKNATAFKILDFLLFKSEEYSGRVAYFISLGFTHRYWVEDDHHDKLMKYLERYPEYFQYEAYAMDGFTDEYETVAEKLDPPLTAKNMPIYYTSAIRKSLPILDLVIGRLIEFGETDMLAKLLDEFGQIYRFHQTPLAFVRDLLCYYYSAPTLRDPMICSKLIKLLDFDEYDFATELLNCEPNEILYSGLFDSSYFEKVFHKLADHMDPQKCSPKTDTKFPERHFQEIPNPVVQALHIACVEILATPVNSQDVIKSTLDIILMNGRKNAAVQPMVLHAMGLLYSFLPTKEFVDKMFDEMLTLIQTDPHLGEFSQPCNISGCDTKDHPLFSRTYSNSSHLLQQLLSPNPEQPFSTMFPYIFNDYRSNLHNFGTNAANSFLTFIHSLLHYSNIEVVQDFLAKLMMIDGIKTDIQLLYLCALVGPLIYRFENNLLFIISFLRTFLQHLNGVTLNMKLEECGDSTLALEQIYDFLHYVKPIIVSDPINNELIKLLKLPVQSRLRS</sequence>
<keyword evidence="5" id="KW-0539">Nucleus</keyword>
<name>A0A397TG70_9GLOM</name>
<proteinExistence type="inferred from homology"/>
<comment type="subcellular location">
    <subcellularLocation>
        <location evidence="1">Nucleus</location>
    </subcellularLocation>
</comment>
<evidence type="ECO:0000256" key="4">
    <source>
        <dbReference type="ARBA" id="ARBA00023163"/>
    </source>
</evidence>
<evidence type="ECO:0000256" key="6">
    <source>
        <dbReference type="SAM" id="MobiDB-lite"/>
    </source>
</evidence>
<dbReference type="Pfam" id="PF11573">
    <property type="entry name" value="Med23"/>
    <property type="match status" value="1"/>
</dbReference>
<dbReference type="STRING" id="658196.A0A397TG70"/>
<evidence type="ECO:0000256" key="2">
    <source>
        <dbReference type="ARBA" id="ARBA00010222"/>
    </source>
</evidence>
<keyword evidence="3" id="KW-0805">Transcription regulation</keyword>
<keyword evidence="8" id="KW-1185">Reference proteome</keyword>
<protein>
    <submittedName>
        <fullName evidence="7">Mediator complex subunit 23-domain-containing protein</fullName>
    </submittedName>
</protein>
<dbReference type="OrthoDB" id="9982951at2759"/>